<comment type="caution">
    <text evidence="1">The sequence shown here is derived from an EMBL/GenBank/DDBJ whole genome shotgun (WGS) entry which is preliminary data.</text>
</comment>
<evidence type="ECO:0000313" key="1">
    <source>
        <dbReference type="EMBL" id="KUM62232.1"/>
    </source>
</evidence>
<sequence length="95" mass="10943">MSRLLFRLACPLFSISYFHTPYYYNLASQTLDENHLNPSILFYSIFDFPWLCNALTWLGTLTFCPNAPPLSKSPPDQHPILTVLRHPASRVTVRS</sequence>
<evidence type="ECO:0000313" key="2">
    <source>
        <dbReference type="Proteomes" id="UP000055045"/>
    </source>
</evidence>
<keyword evidence="2" id="KW-1185">Reference proteome</keyword>
<reference evidence="1 2" key="1">
    <citation type="submission" date="2015-10" db="EMBL/GenBank/DDBJ databases">
        <title>Genome sequencing of Penicillium freii.</title>
        <authorList>
            <person name="Nguyen H.D."/>
            <person name="Visagie C.M."/>
            <person name="Seifert K.A."/>
        </authorList>
    </citation>
    <scope>NUCLEOTIDE SEQUENCE [LARGE SCALE GENOMIC DNA]</scope>
    <source>
        <strain evidence="1 2">DAOM 242723</strain>
    </source>
</reference>
<protein>
    <submittedName>
        <fullName evidence="1">Uncharacterized protein</fullName>
    </submittedName>
</protein>
<dbReference type="Proteomes" id="UP000055045">
    <property type="component" value="Unassembled WGS sequence"/>
</dbReference>
<dbReference type="EMBL" id="LLXE01000107">
    <property type="protein sequence ID" value="KUM62232.1"/>
    <property type="molecule type" value="Genomic_DNA"/>
</dbReference>
<proteinExistence type="predicted"/>
<gene>
    <name evidence="1" type="ORF">ACN42_g4863</name>
</gene>
<name>A0A101MKG4_PENFR</name>
<organism evidence="1 2">
    <name type="scientific">Penicillium freii</name>
    <dbReference type="NCBI Taxonomy" id="48697"/>
    <lineage>
        <taxon>Eukaryota</taxon>
        <taxon>Fungi</taxon>
        <taxon>Dikarya</taxon>
        <taxon>Ascomycota</taxon>
        <taxon>Pezizomycotina</taxon>
        <taxon>Eurotiomycetes</taxon>
        <taxon>Eurotiomycetidae</taxon>
        <taxon>Eurotiales</taxon>
        <taxon>Aspergillaceae</taxon>
        <taxon>Penicillium</taxon>
    </lineage>
</organism>
<dbReference type="AlphaFoldDB" id="A0A101MKG4"/>
<accession>A0A101MKG4</accession>